<dbReference type="InterPro" id="IPR036388">
    <property type="entry name" value="WH-like_DNA-bd_sf"/>
</dbReference>
<dbReference type="Proteomes" id="UP001056132">
    <property type="component" value="Chromosome 2"/>
</dbReference>
<accession>A0AAE9IBW9</accession>
<dbReference type="SUPFAM" id="SSF46894">
    <property type="entry name" value="C-terminal effector domain of the bipartite response regulators"/>
    <property type="match status" value="1"/>
</dbReference>
<dbReference type="EMBL" id="CP097331">
    <property type="protein sequence ID" value="URF07716.1"/>
    <property type="molecule type" value="Genomic_DNA"/>
</dbReference>
<evidence type="ECO:0000313" key="6">
    <source>
        <dbReference type="EMBL" id="URF07716.1"/>
    </source>
</evidence>
<evidence type="ECO:0000313" key="7">
    <source>
        <dbReference type="Proteomes" id="UP000318943"/>
    </source>
</evidence>
<proteinExistence type="predicted"/>
<dbReference type="InterPro" id="IPR011990">
    <property type="entry name" value="TPR-like_helical_dom_sf"/>
</dbReference>
<dbReference type="RefSeq" id="WP_144196922.1">
    <property type="nucleotide sequence ID" value="NZ_CAJPVH010000028.1"/>
</dbReference>
<reference evidence="6" key="3">
    <citation type="submission" date="2022-05" db="EMBL/GenBank/DDBJ databases">
        <authorList>
            <person name="Kunte H.-J."/>
        </authorList>
    </citation>
    <scope>NUCLEOTIDE SEQUENCE</scope>
    <source>
        <strain evidence="6">G5</strain>
    </source>
</reference>
<evidence type="ECO:0000256" key="3">
    <source>
        <dbReference type="ARBA" id="ARBA00023163"/>
    </source>
</evidence>
<dbReference type="Gene3D" id="3.40.50.300">
    <property type="entry name" value="P-loop containing nucleotide triphosphate hydrolases"/>
    <property type="match status" value="1"/>
</dbReference>
<dbReference type="InterPro" id="IPR016032">
    <property type="entry name" value="Sig_transdc_resp-reg_C-effctor"/>
</dbReference>
<name>A0AAE9IBW9_9BURK</name>
<dbReference type="Pfam" id="PF25873">
    <property type="entry name" value="WHD_MalT"/>
    <property type="match status" value="1"/>
</dbReference>
<evidence type="ECO:0000313" key="5">
    <source>
        <dbReference type="EMBL" id="TSP13353.1"/>
    </source>
</evidence>
<reference evidence="6" key="2">
    <citation type="journal article" date="2022" name="Microbiol. Resour. Announc.">
        <title>Genome Sequence of Cupriavidus campinensis Strain G5, a Member of a Bacterial Consortium Capable of Polyethylene Degradation.</title>
        <authorList>
            <person name="Schneider B."/>
            <person name="Pfeiffer F."/>
            <person name="Dyall-Smith M."/>
            <person name="Kunte H.J."/>
        </authorList>
    </citation>
    <scope>NUCLEOTIDE SEQUENCE</scope>
    <source>
        <strain evidence="6">G5</strain>
    </source>
</reference>
<protein>
    <submittedName>
        <fullName evidence="6">LuxR C-terminal-related transcriptional regulator</fullName>
    </submittedName>
    <submittedName>
        <fullName evidence="5">LuxR family transcriptional regulator</fullName>
    </submittedName>
</protein>
<dbReference type="GO" id="GO:0003677">
    <property type="term" value="F:DNA binding"/>
    <property type="evidence" value="ECO:0007669"/>
    <property type="project" value="UniProtKB-KW"/>
</dbReference>
<reference evidence="5 7" key="1">
    <citation type="submission" date="2019-05" db="EMBL/GenBank/DDBJ databases">
        <title>Whole genome sequence analysis of Cupriavidus campinensis S14E4C strain.</title>
        <authorList>
            <person name="Abbaszade G."/>
            <person name="Szabo A."/>
            <person name="Toumi M."/>
            <person name="Toth E."/>
        </authorList>
    </citation>
    <scope>NUCLEOTIDE SEQUENCE [LARGE SCALE GENOMIC DNA]</scope>
    <source>
        <strain evidence="5 7">S14E4C</strain>
    </source>
</reference>
<dbReference type="PANTHER" id="PTHR44688:SF16">
    <property type="entry name" value="DNA-BINDING TRANSCRIPTIONAL ACTIVATOR DEVR_DOSR"/>
    <property type="match status" value="1"/>
</dbReference>
<evidence type="ECO:0000256" key="1">
    <source>
        <dbReference type="ARBA" id="ARBA00023015"/>
    </source>
</evidence>
<dbReference type="PANTHER" id="PTHR44688">
    <property type="entry name" value="DNA-BINDING TRANSCRIPTIONAL ACTIVATOR DEVR_DOSR"/>
    <property type="match status" value="1"/>
</dbReference>
<gene>
    <name evidence="5" type="ORF">FGG12_06800</name>
    <name evidence="6" type="ORF">M5D45_21290</name>
</gene>
<keyword evidence="3" id="KW-0804">Transcription</keyword>
<evidence type="ECO:0000313" key="8">
    <source>
        <dbReference type="Proteomes" id="UP001056132"/>
    </source>
</evidence>
<sequence>MSSYDPAPKPLSEASARNFEPIAGTKLVPPRPARRPLAREVLAARLLEARHKRCVIVQGPAGCGKTSALVSWRQSLVSLGFEVAWLSLSEEDDDPARFFDCLLASIGLIDAEIVRDAATLVGDGSDASAIEHWVVTLIEAIAAQPRDLVLILDDVHLLEDARIWQMLQWLFDYAPPHLHIVLCSRAALPLSLARLDSQGLVATLDLRDLRFSPEESEAYLRDQLGEISPRDARRLHELTDGWIAGLQLFALDIKAKQGTGTPGFFPGSTSTLRDASAFADYFEHEVLRQLGTDDQELLTCVAICSRFCAPLCATLVGEPRAVARMTTRLVRLDSSNLFIIQVSGHDHESWYRLHPLLREVLLARVARMPQARQHALHAAAWRWFEQRGQVEEAVRHAVMAGEAGAAADAIQTCAPELLARGSFRQLSGLLRLLPVAQIESRFALQLMQAHVDLRSLRLDATTRAIPRLEAQAAALGARERFSVIVLRGAMALMRDDIGAAVALLPELEAAPPDADDFVLTSRANVLGWLHMHRGEYERARQILADGTHHGGGGMLSNLIGRCLSGLSLSIEGRMLQAEPVFRQVLHEADQLGSEYVGVAHMAAVLLSETFYELNEIDAVCTLLERWIGQLETVSVPDATLRALLMLSLSHRVAGRRLEAAACLDRLEDYAVRNNLDRLLVMALNVRSRWQLREGETDLAEATIERVRKLAAVNAGRTDVWEIAAHAQLACIGLCLHRHDFDGALARLQPMLSSPVLASRGRHGAIVHMQCAVAENGRGNGRAAREHLVEALRLGHRLGLLRSLLDATSGGVTLLRTVLAEGTLDPVLAFYTKRLLEASGRWRERQAPAAPARRSAPIKALSERETEVLTLISQAMSNKMVARTLAVSPETVKWHLKNIFMKLGVSGRDEAVALLRDLAADAPAGGKPSGSRQPAP</sequence>
<dbReference type="PROSITE" id="PS50043">
    <property type="entry name" value="HTH_LUXR_2"/>
    <property type="match status" value="1"/>
</dbReference>
<dbReference type="SMART" id="SM00421">
    <property type="entry name" value="HTH_LUXR"/>
    <property type="match status" value="1"/>
</dbReference>
<evidence type="ECO:0000256" key="2">
    <source>
        <dbReference type="ARBA" id="ARBA00023125"/>
    </source>
</evidence>
<dbReference type="GO" id="GO:0006355">
    <property type="term" value="P:regulation of DNA-templated transcription"/>
    <property type="evidence" value="ECO:0007669"/>
    <property type="project" value="InterPro"/>
</dbReference>
<keyword evidence="2" id="KW-0238">DNA-binding</keyword>
<feature type="domain" description="HTH luxR-type" evidence="4">
    <location>
        <begin position="853"/>
        <end position="918"/>
    </location>
</feature>
<dbReference type="KEGG" id="ccam:M5D45_21290"/>
<dbReference type="CDD" id="cd06170">
    <property type="entry name" value="LuxR_C_like"/>
    <property type="match status" value="1"/>
</dbReference>
<dbReference type="InterPro" id="IPR059106">
    <property type="entry name" value="WHD_MalT"/>
</dbReference>
<dbReference type="InterPro" id="IPR027417">
    <property type="entry name" value="P-loop_NTPase"/>
</dbReference>
<dbReference type="EMBL" id="VCIZ01000003">
    <property type="protein sequence ID" value="TSP13353.1"/>
    <property type="molecule type" value="Genomic_DNA"/>
</dbReference>
<dbReference type="PRINTS" id="PR00038">
    <property type="entry name" value="HTHLUXR"/>
</dbReference>
<dbReference type="Proteomes" id="UP000318943">
    <property type="component" value="Unassembled WGS sequence"/>
</dbReference>
<dbReference type="Pfam" id="PF00196">
    <property type="entry name" value="GerE"/>
    <property type="match status" value="1"/>
</dbReference>
<dbReference type="AlphaFoldDB" id="A0AAE9IBW9"/>
<dbReference type="Gene3D" id="1.25.40.10">
    <property type="entry name" value="Tetratricopeptide repeat domain"/>
    <property type="match status" value="1"/>
</dbReference>
<keyword evidence="1" id="KW-0805">Transcription regulation</keyword>
<dbReference type="Gene3D" id="1.10.10.10">
    <property type="entry name" value="Winged helix-like DNA-binding domain superfamily/Winged helix DNA-binding domain"/>
    <property type="match status" value="1"/>
</dbReference>
<dbReference type="SUPFAM" id="SSF52540">
    <property type="entry name" value="P-loop containing nucleoside triphosphate hydrolases"/>
    <property type="match status" value="1"/>
</dbReference>
<organism evidence="6 8">
    <name type="scientific">Cupriavidus campinensis</name>
    <dbReference type="NCBI Taxonomy" id="151783"/>
    <lineage>
        <taxon>Bacteria</taxon>
        <taxon>Pseudomonadati</taxon>
        <taxon>Pseudomonadota</taxon>
        <taxon>Betaproteobacteria</taxon>
        <taxon>Burkholderiales</taxon>
        <taxon>Burkholderiaceae</taxon>
        <taxon>Cupriavidus</taxon>
    </lineage>
</organism>
<keyword evidence="7" id="KW-1185">Reference proteome</keyword>
<evidence type="ECO:0000259" key="4">
    <source>
        <dbReference type="PROSITE" id="PS50043"/>
    </source>
</evidence>
<dbReference type="InterPro" id="IPR000792">
    <property type="entry name" value="Tscrpt_reg_LuxR_C"/>
</dbReference>